<evidence type="ECO:0000313" key="2">
    <source>
        <dbReference type="Proteomes" id="UP001163828"/>
    </source>
</evidence>
<dbReference type="EMBL" id="MU790705">
    <property type="protein sequence ID" value="KAJ3994399.1"/>
    <property type="molecule type" value="Genomic_DNA"/>
</dbReference>
<dbReference type="Gene3D" id="1.20.1280.50">
    <property type="match status" value="1"/>
</dbReference>
<protein>
    <recommendedName>
        <fullName evidence="3">F-box domain-containing protein</fullName>
    </recommendedName>
</protein>
<comment type="caution">
    <text evidence="1">The sequence shown here is derived from an EMBL/GenBank/DDBJ whole genome shotgun (WGS) entry which is preliminary data.</text>
</comment>
<reference evidence="1" key="1">
    <citation type="submission" date="2022-08" db="EMBL/GenBank/DDBJ databases">
        <authorList>
            <consortium name="DOE Joint Genome Institute"/>
            <person name="Min B."/>
            <person name="Riley R."/>
            <person name="Sierra-Patev S."/>
            <person name="Naranjo-Ortiz M."/>
            <person name="Looney B."/>
            <person name="Konkel Z."/>
            <person name="Slot J.C."/>
            <person name="Sakamoto Y."/>
            <person name="Steenwyk J.L."/>
            <person name="Rokas A."/>
            <person name="Carro J."/>
            <person name="Camarero S."/>
            <person name="Ferreira P."/>
            <person name="Molpeceres G."/>
            <person name="Ruiz-Duenas F.J."/>
            <person name="Serrano A."/>
            <person name="Henrissat B."/>
            <person name="Drula E."/>
            <person name="Hughes K.W."/>
            <person name="Mata J.L."/>
            <person name="Ishikawa N.K."/>
            <person name="Vargas-Isla R."/>
            <person name="Ushijima S."/>
            <person name="Smith C.A."/>
            <person name="Ahrendt S."/>
            <person name="Andreopoulos W."/>
            <person name="He G."/>
            <person name="Labutti K."/>
            <person name="Lipzen A."/>
            <person name="Ng V."/>
            <person name="Sandor L."/>
            <person name="Barry K."/>
            <person name="Martinez A.T."/>
            <person name="Xiao Y."/>
            <person name="Gibbons J.G."/>
            <person name="Terashima K."/>
            <person name="Hibbett D.S."/>
            <person name="Grigoriev I.V."/>
        </authorList>
    </citation>
    <scope>NUCLEOTIDE SEQUENCE</scope>
    <source>
        <strain evidence="1">TFB10827</strain>
    </source>
</reference>
<gene>
    <name evidence="1" type="ORF">F5050DRAFT_1575711</name>
</gene>
<dbReference type="Proteomes" id="UP001163828">
    <property type="component" value="Unassembled WGS sequence"/>
</dbReference>
<name>A0ABQ8Q791_9AGAR</name>
<sequence length="169" mass="19381">MDSNPQVQATACPECGYSCNSTTPSLRHSLPRIDSLLRTNDPLTQEEEDIFRDFLGDRESRLSQLGARIVSVQALLKELEISQSEHQMAITQCKMLLNPIRRLPPDLLREIFLHGAGHYMDAEKHLLSTTHSLDLQSPPWSFSRVCRSWKEITIHTPFLWTRVKVESNK</sequence>
<organism evidence="1 2">
    <name type="scientific">Lentinula boryana</name>
    <dbReference type="NCBI Taxonomy" id="40481"/>
    <lineage>
        <taxon>Eukaryota</taxon>
        <taxon>Fungi</taxon>
        <taxon>Dikarya</taxon>
        <taxon>Basidiomycota</taxon>
        <taxon>Agaricomycotina</taxon>
        <taxon>Agaricomycetes</taxon>
        <taxon>Agaricomycetidae</taxon>
        <taxon>Agaricales</taxon>
        <taxon>Marasmiineae</taxon>
        <taxon>Omphalotaceae</taxon>
        <taxon>Lentinula</taxon>
    </lineage>
</organism>
<evidence type="ECO:0008006" key="3">
    <source>
        <dbReference type="Google" id="ProtNLM"/>
    </source>
</evidence>
<keyword evidence="2" id="KW-1185">Reference proteome</keyword>
<proteinExistence type="predicted"/>
<feature type="non-terminal residue" evidence="1">
    <location>
        <position position="169"/>
    </location>
</feature>
<accession>A0ABQ8Q791</accession>
<evidence type="ECO:0000313" key="1">
    <source>
        <dbReference type="EMBL" id="KAJ3994399.1"/>
    </source>
</evidence>